<protein>
    <submittedName>
        <fullName evidence="1">Uncharacterized protein</fullName>
    </submittedName>
</protein>
<gene>
    <name evidence="1" type="ORF">JCM15548_13209</name>
</gene>
<reference evidence="1 2" key="1">
    <citation type="journal article" date="2015" name="Microbes Environ.">
        <title>Distribution and evolution of nitrogen fixation genes in the phylum bacteroidetes.</title>
        <authorList>
            <person name="Inoue J."/>
            <person name="Oshima K."/>
            <person name="Suda W."/>
            <person name="Sakamoto M."/>
            <person name="Iino T."/>
            <person name="Noda S."/>
            <person name="Hongoh Y."/>
            <person name="Hattori M."/>
            <person name="Ohkuma M."/>
        </authorList>
    </citation>
    <scope>NUCLEOTIDE SEQUENCE [LARGE SCALE GENOMIC DNA]</scope>
    <source>
        <strain evidence="1">JCM 15548</strain>
    </source>
</reference>
<dbReference type="STRING" id="1236989.JCM15548_13209"/>
<organism evidence="1 2">
    <name type="scientific">Geofilum rubicundum JCM 15548</name>
    <dbReference type="NCBI Taxonomy" id="1236989"/>
    <lineage>
        <taxon>Bacteria</taxon>
        <taxon>Pseudomonadati</taxon>
        <taxon>Bacteroidota</taxon>
        <taxon>Bacteroidia</taxon>
        <taxon>Marinilabiliales</taxon>
        <taxon>Marinilabiliaceae</taxon>
        <taxon>Geofilum</taxon>
    </lineage>
</organism>
<accession>A0A0E9M0K3</accession>
<dbReference type="Proteomes" id="UP000032900">
    <property type="component" value="Unassembled WGS sequence"/>
</dbReference>
<comment type="caution">
    <text evidence="1">The sequence shown here is derived from an EMBL/GenBank/DDBJ whole genome shotgun (WGS) entry which is preliminary data.</text>
</comment>
<dbReference type="AlphaFoldDB" id="A0A0E9M0K3"/>
<sequence length="73" mass="8230">MKAKMSSAYWIMALIFLVFQGVKALTDVMASMDVMVLTEWTEHLLTSIIRNGLPHQNGQVNQAIGISLWRPLI</sequence>
<proteinExistence type="predicted"/>
<keyword evidence="2" id="KW-1185">Reference proteome</keyword>
<name>A0A0E9M0K3_9BACT</name>
<evidence type="ECO:0000313" key="1">
    <source>
        <dbReference type="EMBL" id="GAO30891.1"/>
    </source>
</evidence>
<dbReference type="EMBL" id="BAZW01000033">
    <property type="protein sequence ID" value="GAO30891.1"/>
    <property type="molecule type" value="Genomic_DNA"/>
</dbReference>
<evidence type="ECO:0000313" key="2">
    <source>
        <dbReference type="Proteomes" id="UP000032900"/>
    </source>
</evidence>